<dbReference type="PANTHER" id="PTHR46796">
    <property type="entry name" value="HTH-TYPE TRANSCRIPTIONAL ACTIVATOR RHAS-RELATED"/>
    <property type="match status" value="1"/>
</dbReference>
<evidence type="ECO:0000256" key="3">
    <source>
        <dbReference type="ARBA" id="ARBA00023163"/>
    </source>
</evidence>
<dbReference type="RefSeq" id="WP_141917031.1">
    <property type="nucleotide sequence ID" value="NZ_BAAAYS010000016.1"/>
</dbReference>
<evidence type="ECO:0000256" key="1">
    <source>
        <dbReference type="ARBA" id="ARBA00023015"/>
    </source>
</evidence>
<dbReference type="PANTHER" id="PTHR46796:SF6">
    <property type="entry name" value="ARAC SUBFAMILY"/>
    <property type="match status" value="1"/>
</dbReference>
<dbReference type="PROSITE" id="PS01124">
    <property type="entry name" value="HTH_ARAC_FAMILY_2"/>
    <property type="match status" value="1"/>
</dbReference>
<keyword evidence="1" id="KW-0805">Transcription regulation</keyword>
<dbReference type="EMBL" id="VFPN01000002">
    <property type="protein sequence ID" value="TQM63111.1"/>
    <property type="molecule type" value="Genomic_DNA"/>
</dbReference>
<dbReference type="Pfam" id="PF14525">
    <property type="entry name" value="AraC_binding_2"/>
    <property type="match status" value="1"/>
</dbReference>
<dbReference type="InterPro" id="IPR018062">
    <property type="entry name" value="HTH_AraC-typ_CS"/>
</dbReference>
<dbReference type="InterPro" id="IPR018060">
    <property type="entry name" value="HTH_AraC"/>
</dbReference>
<evidence type="ECO:0000256" key="2">
    <source>
        <dbReference type="ARBA" id="ARBA00023125"/>
    </source>
</evidence>
<dbReference type="InterPro" id="IPR020449">
    <property type="entry name" value="Tscrpt_reg_AraC-type_HTH"/>
</dbReference>
<evidence type="ECO:0000313" key="5">
    <source>
        <dbReference type="EMBL" id="TQM63111.1"/>
    </source>
</evidence>
<dbReference type="Proteomes" id="UP000318331">
    <property type="component" value="Unassembled WGS sequence"/>
</dbReference>
<dbReference type="InterPro" id="IPR050204">
    <property type="entry name" value="AraC_XylS_family_regulators"/>
</dbReference>
<dbReference type="InterPro" id="IPR011051">
    <property type="entry name" value="RmlC_Cupin_sf"/>
</dbReference>
<dbReference type="OrthoDB" id="2559672at2"/>
<dbReference type="InterPro" id="IPR035418">
    <property type="entry name" value="AraC-bd_2"/>
</dbReference>
<dbReference type="PROSITE" id="PS00041">
    <property type="entry name" value="HTH_ARAC_FAMILY_1"/>
    <property type="match status" value="1"/>
</dbReference>
<dbReference type="SMART" id="SM00342">
    <property type="entry name" value="HTH_ARAC"/>
    <property type="match status" value="1"/>
</dbReference>
<name>A0A543HXR3_9MICO</name>
<evidence type="ECO:0000259" key="4">
    <source>
        <dbReference type="PROSITE" id="PS01124"/>
    </source>
</evidence>
<dbReference type="AlphaFoldDB" id="A0A543HXR3"/>
<dbReference type="Pfam" id="PF12833">
    <property type="entry name" value="HTH_18"/>
    <property type="match status" value="1"/>
</dbReference>
<dbReference type="SUPFAM" id="SSF51182">
    <property type="entry name" value="RmlC-like cupins"/>
    <property type="match status" value="1"/>
</dbReference>
<proteinExistence type="predicted"/>
<dbReference type="GO" id="GO:0043565">
    <property type="term" value="F:sequence-specific DNA binding"/>
    <property type="evidence" value="ECO:0007669"/>
    <property type="project" value="InterPro"/>
</dbReference>
<reference evidence="5 6" key="1">
    <citation type="submission" date="2019-06" db="EMBL/GenBank/DDBJ databases">
        <title>Sequencing the genomes of 1000 actinobacteria strains.</title>
        <authorList>
            <person name="Klenk H.-P."/>
        </authorList>
    </citation>
    <scope>NUCLEOTIDE SEQUENCE [LARGE SCALE GENOMIC DNA]</scope>
    <source>
        <strain evidence="5 6">DSM 18031</strain>
    </source>
</reference>
<sequence>MRLPLRVHGLSRWRQTVNSLILPLAIESEHGDTFEAELTTRTVGDVRFFTVWAMPHTLTRGRPAYEMPPDPVYTITLQIEGSGTLEQQDTISTLRPGDFAIYDSTIPFRRVFTDESRTLIILFPQQFVSLPPRELAQIAGARISRDNGLGRIVSPFLLGIAANMDALTGTFGSTLTQSVIDMVSAAVLEARGQTTPTTTEVRHTLLVSVREYIMTRLRDPDLSPTTIARANFISTRRLHSLFQETGTTVSTWVRQRRLDMARRELADPSRQHSIHEIAAGWGFADPSHFSKLFRATYGKSPREFRKQLEHPRQRRSMLE</sequence>
<keyword evidence="3" id="KW-0804">Transcription</keyword>
<feature type="domain" description="HTH araC/xylS-type" evidence="4">
    <location>
        <begin position="207"/>
        <end position="307"/>
    </location>
</feature>
<gene>
    <name evidence="5" type="ORF">FB466_1361</name>
</gene>
<protein>
    <submittedName>
        <fullName evidence="5">AraC family transcriptional regulator</fullName>
    </submittedName>
</protein>
<dbReference type="Gene3D" id="1.10.10.60">
    <property type="entry name" value="Homeodomain-like"/>
    <property type="match status" value="1"/>
</dbReference>
<dbReference type="GO" id="GO:0003700">
    <property type="term" value="F:DNA-binding transcription factor activity"/>
    <property type="evidence" value="ECO:0007669"/>
    <property type="project" value="InterPro"/>
</dbReference>
<evidence type="ECO:0000313" key="6">
    <source>
        <dbReference type="Proteomes" id="UP000318331"/>
    </source>
</evidence>
<dbReference type="InterPro" id="IPR009057">
    <property type="entry name" value="Homeodomain-like_sf"/>
</dbReference>
<dbReference type="PRINTS" id="PR00032">
    <property type="entry name" value="HTHARAC"/>
</dbReference>
<accession>A0A543HXR3</accession>
<comment type="caution">
    <text evidence="5">The sequence shown here is derived from an EMBL/GenBank/DDBJ whole genome shotgun (WGS) entry which is preliminary data.</text>
</comment>
<keyword evidence="6" id="KW-1185">Reference proteome</keyword>
<organism evidence="5 6">
    <name type="scientific">Klugiella xanthotipulae</name>
    <dbReference type="NCBI Taxonomy" id="244735"/>
    <lineage>
        <taxon>Bacteria</taxon>
        <taxon>Bacillati</taxon>
        <taxon>Actinomycetota</taxon>
        <taxon>Actinomycetes</taxon>
        <taxon>Micrococcales</taxon>
        <taxon>Microbacteriaceae</taxon>
        <taxon>Klugiella</taxon>
    </lineage>
</organism>
<keyword evidence="2" id="KW-0238">DNA-binding</keyword>
<dbReference type="SUPFAM" id="SSF46689">
    <property type="entry name" value="Homeodomain-like"/>
    <property type="match status" value="1"/>
</dbReference>